<keyword evidence="5 6" id="KW-0472">Membrane</keyword>
<dbReference type="PANTHER" id="PTHR12703:SF4">
    <property type="entry name" value="TRANSMEMBRANE PROTEIN 33"/>
    <property type="match status" value="1"/>
</dbReference>
<evidence type="ECO:0000256" key="3">
    <source>
        <dbReference type="ARBA" id="ARBA00022692"/>
    </source>
</evidence>
<dbReference type="GO" id="GO:0061024">
    <property type="term" value="P:membrane organization"/>
    <property type="evidence" value="ECO:0007669"/>
    <property type="project" value="TreeGrafter"/>
</dbReference>
<keyword evidence="3 6" id="KW-0812">Transmembrane</keyword>
<feature type="transmembrane region" description="Helical" evidence="6">
    <location>
        <begin position="79"/>
        <end position="105"/>
    </location>
</feature>
<evidence type="ECO:0000256" key="6">
    <source>
        <dbReference type="SAM" id="Phobius"/>
    </source>
</evidence>
<accession>A0A1E3I741</accession>
<dbReference type="RefSeq" id="XP_018998227.1">
    <property type="nucleotide sequence ID" value="XM_019133522.1"/>
</dbReference>
<evidence type="ECO:0008006" key="9">
    <source>
        <dbReference type="Google" id="ProtNLM"/>
    </source>
</evidence>
<sequence>MPAVDPHYLWAAGHFTVLAATAHIVLQTLFFRGTPALTYKLAYSGALLSYFIVVYKSLGRPQASQAWLRRALVDENCQYALLALFWWVAKPVNITVLPFATFSLFHCLTFLRTNIIPKLVPAPAAPAGAAGAAGAQPARPPVFLETLSRKIQVWVKSNYDTAMRFVAYTEIAIIFRLLAGVLTLRTSFVTLIFMVHFVRLRYHASPFTRGAITNITGRIDGFAAGKGPGVQNAWSTAKRFIGSWGGMPLLPGEPAAAQAQGPGAQAAAARR</sequence>
<feature type="transmembrane region" description="Helical" evidence="6">
    <location>
        <begin position="7"/>
        <end position="29"/>
    </location>
</feature>
<dbReference type="GO" id="GO:0005783">
    <property type="term" value="C:endoplasmic reticulum"/>
    <property type="evidence" value="ECO:0007669"/>
    <property type="project" value="TreeGrafter"/>
</dbReference>
<evidence type="ECO:0000313" key="7">
    <source>
        <dbReference type="EMBL" id="ODN84424.1"/>
    </source>
</evidence>
<dbReference type="EMBL" id="AWGJ01000001">
    <property type="protein sequence ID" value="ODN84424.1"/>
    <property type="molecule type" value="Genomic_DNA"/>
</dbReference>
<dbReference type="PANTHER" id="PTHR12703">
    <property type="entry name" value="TRANSMEMBRANE PROTEIN 33"/>
    <property type="match status" value="1"/>
</dbReference>
<evidence type="ECO:0000256" key="5">
    <source>
        <dbReference type="ARBA" id="ARBA00023136"/>
    </source>
</evidence>
<comment type="caution">
    <text evidence="7">The sequence shown here is derived from an EMBL/GenBank/DDBJ whole genome shotgun (WGS) entry which is preliminary data.</text>
</comment>
<keyword evidence="8" id="KW-1185">Reference proteome</keyword>
<dbReference type="Pfam" id="PF03661">
    <property type="entry name" value="TMEM33_Pom33"/>
    <property type="match status" value="1"/>
</dbReference>
<proteinExistence type="inferred from homology"/>
<reference evidence="7 8" key="1">
    <citation type="submission" date="2016-06" db="EMBL/GenBank/DDBJ databases">
        <title>Evolution of pathogenesis and genome organization in the Tremellales.</title>
        <authorList>
            <person name="Cuomo C."/>
            <person name="Litvintseva A."/>
            <person name="Heitman J."/>
            <person name="Chen Y."/>
            <person name="Sun S."/>
            <person name="Springer D."/>
            <person name="Dromer F."/>
            <person name="Young S."/>
            <person name="Zeng Q."/>
            <person name="Chapman S."/>
            <person name="Gujja S."/>
            <person name="Saif S."/>
            <person name="Birren B."/>
        </authorList>
    </citation>
    <scope>NUCLEOTIDE SEQUENCE [LARGE SCALE GENOMIC DNA]</scope>
    <source>
        <strain evidence="7 8">CBS 6039</strain>
    </source>
</reference>
<comment type="similarity">
    <text evidence="2">Belongs to the PER33/POM33 family.</text>
</comment>
<dbReference type="GO" id="GO:0016020">
    <property type="term" value="C:membrane"/>
    <property type="evidence" value="ECO:0007669"/>
    <property type="project" value="UniProtKB-SubCell"/>
</dbReference>
<organism evidence="7 8">
    <name type="scientific">Cryptococcus amylolentus CBS 6039</name>
    <dbReference type="NCBI Taxonomy" id="1295533"/>
    <lineage>
        <taxon>Eukaryota</taxon>
        <taxon>Fungi</taxon>
        <taxon>Dikarya</taxon>
        <taxon>Basidiomycota</taxon>
        <taxon>Agaricomycotina</taxon>
        <taxon>Tremellomycetes</taxon>
        <taxon>Tremellales</taxon>
        <taxon>Cryptococcaceae</taxon>
        <taxon>Cryptococcus</taxon>
    </lineage>
</organism>
<name>A0A1E3I741_9TREE</name>
<gene>
    <name evidence="7" type="ORF">L202_00377</name>
</gene>
<dbReference type="Proteomes" id="UP000094065">
    <property type="component" value="Unassembled WGS sequence"/>
</dbReference>
<dbReference type="GO" id="GO:0071786">
    <property type="term" value="P:endoplasmic reticulum tubular network organization"/>
    <property type="evidence" value="ECO:0007669"/>
    <property type="project" value="TreeGrafter"/>
</dbReference>
<feature type="transmembrane region" description="Helical" evidence="6">
    <location>
        <begin position="173"/>
        <end position="198"/>
    </location>
</feature>
<dbReference type="OrthoDB" id="5581259at2759"/>
<comment type="subcellular location">
    <subcellularLocation>
        <location evidence="1">Membrane</location>
        <topology evidence="1">Multi-pass membrane protein</topology>
    </subcellularLocation>
</comment>
<feature type="transmembrane region" description="Helical" evidence="6">
    <location>
        <begin position="41"/>
        <end position="58"/>
    </location>
</feature>
<evidence type="ECO:0000256" key="2">
    <source>
        <dbReference type="ARBA" id="ARBA00007322"/>
    </source>
</evidence>
<dbReference type="AlphaFoldDB" id="A0A1E3I741"/>
<dbReference type="STRING" id="1295533.A0A1E3I741"/>
<dbReference type="InterPro" id="IPR005344">
    <property type="entry name" value="TMEM33/Pom33"/>
</dbReference>
<evidence type="ECO:0000256" key="4">
    <source>
        <dbReference type="ARBA" id="ARBA00022989"/>
    </source>
</evidence>
<evidence type="ECO:0000313" key="8">
    <source>
        <dbReference type="Proteomes" id="UP000094065"/>
    </source>
</evidence>
<dbReference type="InterPro" id="IPR051645">
    <property type="entry name" value="PER33/POM33_regulator"/>
</dbReference>
<evidence type="ECO:0000256" key="1">
    <source>
        <dbReference type="ARBA" id="ARBA00004141"/>
    </source>
</evidence>
<dbReference type="GeneID" id="30151686"/>
<keyword evidence="4 6" id="KW-1133">Transmembrane helix</keyword>
<protein>
    <recommendedName>
        <fullName evidence="9">Endoplasmic reticulum protein</fullName>
    </recommendedName>
</protein>